<dbReference type="EMBL" id="KK034063">
    <property type="protein sequence ID" value="EXL64501.1"/>
    <property type="molecule type" value="Genomic_DNA"/>
</dbReference>
<dbReference type="AlphaFoldDB" id="X0GXC4"/>
<gene>
    <name evidence="1" type="ORF">FOPG_19235</name>
</gene>
<organism evidence="1">
    <name type="scientific">Fusarium oxysporum f. sp. conglutinans race 2 54008</name>
    <dbReference type="NCBI Taxonomy" id="1089457"/>
    <lineage>
        <taxon>Eukaryota</taxon>
        <taxon>Fungi</taxon>
        <taxon>Dikarya</taxon>
        <taxon>Ascomycota</taxon>
        <taxon>Pezizomycotina</taxon>
        <taxon>Sordariomycetes</taxon>
        <taxon>Hypocreomycetidae</taxon>
        <taxon>Hypocreales</taxon>
        <taxon>Nectriaceae</taxon>
        <taxon>Fusarium</taxon>
        <taxon>Fusarium oxysporum species complex</taxon>
    </lineage>
</organism>
<reference evidence="1" key="2">
    <citation type="submission" date="2014-03" db="EMBL/GenBank/DDBJ databases">
        <title>The Genome Annotation of Fusarium oxysporum PHW808.</title>
        <authorList>
            <consortium name="The Broad Institute Genomics Platform"/>
            <person name="Ma L.-J."/>
            <person name="Corby-Kistler H."/>
            <person name="Broz K."/>
            <person name="Gale L.R."/>
            <person name="Jonkers W."/>
            <person name="O'Donnell K."/>
            <person name="Ploetz R."/>
            <person name="Steinberg C."/>
            <person name="Schwartz D.C."/>
            <person name="VanEtten H."/>
            <person name="Zhou S."/>
            <person name="Young S.K."/>
            <person name="Zeng Q."/>
            <person name="Gargeya S."/>
            <person name="Fitzgerald M."/>
            <person name="Abouelleil A."/>
            <person name="Alvarado L."/>
            <person name="Chapman S.B."/>
            <person name="Gainer-Dewar J."/>
            <person name="Goldberg J."/>
            <person name="Griggs A."/>
            <person name="Gujja S."/>
            <person name="Hansen M."/>
            <person name="Howarth C."/>
            <person name="Imamovic A."/>
            <person name="Ireland A."/>
            <person name="Larimer J."/>
            <person name="McCowan C."/>
            <person name="Murphy C."/>
            <person name="Pearson M."/>
            <person name="Poon T.W."/>
            <person name="Priest M."/>
            <person name="Roberts A."/>
            <person name="Saif S."/>
            <person name="Shea T."/>
            <person name="Sykes S."/>
            <person name="Wortman J."/>
            <person name="Nusbaum C."/>
            <person name="Birren B."/>
        </authorList>
    </citation>
    <scope>NUCLEOTIDE SEQUENCE</scope>
    <source>
        <strain evidence="1">54008</strain>
    </source>
</reference>
<dbReference type="HOGENOM" id="CLU_3406454_0_0_1"/>
<sequence length="30" mass="3482">MPCKKGQYQFCTGFLFTKRSTEQVNVQVRG</sequence>
<protein>
    <submittedName>
        <fullName evidence="1">Uncharacterized protein</fullName>
    </submittedName>
</protein>
<evidence type="ECO:0000313" key="1">
    <source>
        <dbReference type="EMBL" id="EXL64501.1"/>
    </source>
</evidence>
<accession>X0GXC4</accession>
<name>X0GXC4_FUSOX</name>
<proteinExistence type="predicted"/>
<dbReference type="Proteomes" id="UP000030676">
    <property type="component" value="Unassembled WGS sequence"/>
</dbReference>
<reference evidence="1" key="1">
    <citation type="submission" date="2011-11" db="EMBL/GenBank/DDBJ databases">
        <title>The Genome Sequence of Fusarium oxysporum PHW808.</title>
        <authorList>
            <consortium name="The Broad Institute Genome Sequencing Platform"/>
            <person name="Ma L.-J."/>
            <person name="Gale L.R."/>
            <person name="Schwartz D.C."/>
            <person name="Zhou S."/>
            <person name="Corby-Kistler H."/>
            <person name="Young S.K."/>
            <person name="Zeng Q."/>
            <person name="Gargeya S."/>
            <person name="Fitzgerald M."/>
            <person name="Haas B."/>
            <person name="Abouelleil A."/>
            <person name="Alvarado L."/>
            <person name="Arachchi H.M."/>
            <person name="Berlin A."/>
            <person name="Brown A."/>
            <person name="Chapman S.B."/>
            <person name="Chen Z."/>
            <person name="Dunbar C."/>
            <person name="Freedman E."/>
            <person name="Gearin G."/>
            <person name="Goldberg J."/>
            <person name="Griggs A."/>
            <person name="Gujja S."/>
            <person name="Heiman D."/>
            <person name="Howarth C."/>
            <person name="Larson L."/>
            <person name="Lui A."/>
            <person name="MacDonald P.J.P."/>
            <person name="Montmayeur A."/>
            <person name="Murphy C."/>
            <person name="Neiman D."/>
            <person name="Pearson M."/>
            <person name="Priest M."/>
            <person name="Roberts A."/>
            <person name="Saif S."/>
            <person name="Shea T."/>
            <person name="Shenoy N."/>
            <person name="Sisk P."/>
            <person name="Stolte C."/>
            <person name="Sykes S."/>
            <person name="Wortman J."/>
            <person name="Nusbaum C."/>
            <person name="Birren B."/>
        </authorList>
    </citation>
    <scope>NUCLEOTIDE SEQUENCE [LARGE SCALE GENOMIC DNA]</scope>
    <source>
        <strain evidence="1">54008</strain>
    </source>
</reference>